<dbReference type="GO" id="GO:0051231">
    <property type="term" value="P:spindle elongation"/>
    <property type="evidence" value="ECO:0007669"/>
    <property type="project" value="TreeGrafter"/>
</dbReference>
<dbReference type="Proteomes" id="UP001165085">
    <property type="component" value="Unassembled WGS sequence"/>
</dbReference>
<feature type="compositionally biased region" description="Polar residues" evidence="8">
    <location>
        <begin position="85"/>
        <end position="94"/>
    </location>
</feature>
<dbReference type="GO" id="GO:0005524">
    <property type="term" value="F:ATP binding"/>
    <property type="evidence" value="ECO:0007669"/>
    <property type="project" value="UniProtKB-UniRule"/>
</dbReference>
<comment type="caution">
    <text evidence="10">The sequence shown here is derived from an EMBL/GenBank/DDBJ whole genome shotgun (WGS) entry which is preliminary data.</text>
</comment>
<evidence type="ECO:0000313" key="11">
    <source>
        <dbReference type="Proteomes" id="UP001165085"/>
    </source>
</evidence>
<dbReference type="Pfam" id="PF00225">
    <property type="entry name" value="Kinesin"/>
    <property type="match status" value="1"/>
</dbReference>
<feature type="region of interest" description="Disordered" evidence="8">
    <location>
        <begin position="1254"/>
        <end position="1368"/>
    </location>
</feature>
<sequence length="1537" mass="169703">MYNPTVSTKQAYDSEIKGVVTQALEGYNSCVLCYGQTGSGKTHTVMGSIVEGREEDGVLGLAATDVFKSLDDKKVEVETGDEAQAEQQTPQTVSGKGEDASSDSPPTVESVVEEAPSSPPTVTFSYAVSITFLEVYGEEVRDLLSPSRGSIQLRDVFEPKMNGSGSQMEATGEVSLVGCTERDVKSTEDCIKGAVEGMERRATGSTNMNLHSSRSHAVFQIYITQNTCVTSPTLLATTKKEKTVTTTTSKITFVDLAGSERQKKSGASGSRLTEGININKGLLVLGNVISSLSEIGKGEEGRNIHVPFRESKLTRILRSSLSGNSRTIFVACCSPDVRDVDETICCLRYADRAKSIKVHAKKNVQNNDEGRSARRRLIRLVKILVGDFGKDPSELSKEEVEALKGANEDEIEMTEWFAGASTGARQKKARARQRNEAVPLEEVERLEHLVRTYRNEISDVNEQLYSCKAELEYAKMTVLRSDGDDFLQSVELKGKIEEYERTVGLMKEQIKEMRGQRGINNEVDKETLELSAVAKMYSTDSDDSDNDEETEDFKSFTLREDTMTSHLADIDATITAKEELVTQLVGSRRKFEAMRGFYESKLVEMGKKLSEDEKEKEALKKEIEKISKEGKGGNLKTLQKQLTEKEHQISRLRNQKKELQNLTRVEARNEKHVMRLKAEVDSMKREKVNLTKRIEEERRNGRLALEKARKDGDKIKREGYRWKQEAGRQRAIADNAKKMSKLRLEDANRTRSKYREAERVLRMQTLKRGVMKRAGLDGILLGRRSMSISGGGASSAQSAVNPEELRRWLGRRLEEVSKKEAAADKLAMEWEERMELIDALDACTLLDQREALEKKLAKKEGRIRQLSKMLGKGMLGEAKDRGQKDSGAKKAVSFLTSKEFKSMHGDKPVTVDTAELGMKTLFGMVVRERRRVASLAKSISMFEARAVKAERDINMEKDVVDETRCRAEKEKSEAARDHEQNLTSLMMMVSQAHASSNPNDDSDNVTVSPQSSRLAIMDERIKVLKERVEAGNKEREELKAYKMMERALNSALQEKNKECDKITEERDELKLALRRERRELKKQQAILKKEREMMSLTLINSGVSSKDGGSGSSSKQRISRPERDPPAPPPPTQRRNSNPPIGVASEMQAAAAAARKSKGSAGGRRHTTHVTNDFASPPVGFADLSRIGKDADSEGDDSDGEDMPDWANDIMSDLALIAEGVVPESLLNSSEPPGNQMVNDENDLMVNTELANAKGGVVPGRKDSRGVFQRLMSPSQYTGIHKHRNGKTDRMHMNPPPHPPPPPPPLLAGGDDPREAGSRRSPIATELDAVKAASAVLGGGVRGSQKSLESMRYSKESRDSRESREGAFQLLQPQTLTSQELRLAFEMEFAGGAAGGDEAFPLGDEQEKSGRKGAKKLQEYVNQNVFDRLQKRPTISQRLKHGNTEDRISPDPEVWTGEERERVAKGGLGGDDFDEGGAGFGFDANSYANANGNNSNAAGGGGGGGGGGSRRGSASARRGSLEKGVKVIQVNLSDKLR</sequence>
<gene>
    <name evidence="10" type="ORF">TrST_g1408</name>
</gene>
<keyword evidence="3 6" id="KW-0547">Nucleotide-binding</keyword>
<accession>A0A9W7ALS2</accession>
<dbReference type="SUPFAM" id="SSF52540">
    <property type="entry name" value="P-loop containing nucleoside triphosphate hydrolases"/>
    <property type="match status" value="1"/>
</dbReference>
<dbReference type="InterPro" id="IPR027417">
    <property type="entry name" value="P-loop_NTPase"/>
</dbReference>
<evidence type="ECO:0000256" key="8">
    <source>
        <dbReference type="SAM" id="MobiDB-lite"/>
    </source>
</evidence>
<feature type="binding site" evidence="6">
    <location>
        <begin position="35"/>
        <end position="42"/>
    </location>
    <ligand>
        <name>ATP</name>
        <dbReference type="ChEBI" id="CHEBI:30616"/>
    </ligand>
</feature>
<evidence type="ECO:0000256" key="1">
    <source>
        <dbReference type="ARBA" id="ARBA00004496"/>
    </source>
</evidence>
<dbReference type="PANTHER" id="PTHR47969">
    <property type="entry name" value="CHROMOSOME-ASSOCIATED KINESIN KIF4A-RELATED"/>
    <property type="match status" value="1"/>
</dbReference>
<feature type="compositionally biased region" description="Low complexity" evidence="8">
    <location>
        <begin position="1481"/>
        <end position="1497"/>
    </location>
</feature>
<dbReference type="PRINTS" id="PR00380">
    <property type="entry name" value="KINESINHEAVY"/>
</dbReference>
<evidence type="ECO:0000256" key="5">
    <source>
        <dbReference type="ARBA" id="ARBA00023054"/>
    </source>
</evidence>
<feature type="coiled-coil region" evidence="7">
    <location>
        <begin position="602"/>
        <end position="700"/>
    </location>
</feature>
<evidence type="ECO:0000313" key="10">
    <source>
        <dbReference type="EMBL" id="GMH71692.1"/>
    </source>
</evidence>
<dbReference type="EMBL" id="BRXY01000150">
    <property type="protein sequence ID" value="GMH71692.1"/>
    <property type="molecule type" value="Genomic_DNA"/>
</dbReference>
<dbReference type="InterPro" id="IPR036961">
    <property type="entry name" value="Kinesin_motor_dom_sf"/>
</dbReference>
<dbReference type="InterPro" id="IPR019821">
    <property type="entry name" value="Kinesin_motor_CS"/>
</dbReference>
<comment type="subcellular location">
    <subcellularLocation>
        <location evidence="1">Cytoplasm</location>
    </subcellularLocation>
</comment>
<organism evidence="10 11">
    <name type="scientific">Triparma strigata</name>
    <dbReference type="NCBI Taxonomy" id="1606541"/>
    <lineage>
        <taxon>Eukaryota</taxon>
        <taxon>Sar</taxon>
        <taxon>Stramenopiles</taxon>
        <taxon>Ochrophyta</taxon>
        <taxon>Bolidophyceae</taxon>
        <taxon>Parmales</taxon>
        <taxon>Triparmaceae</taxon>
        <taxon>Triparma</taxon>
    </lineage>
</organism>
<keyword evidence="2" id="KW-0963">Cytoplasm</keyword>
<feature type="compositionally biased region" description="Gly residues" evidence="8">
    <location>
        <begin position="1466"/>
        <end position="1480"/>
    </location>
</feature>
<evidence type="ECO:0000256" key="2">
    <source>
        <dbReference type="ARBA" id="ARBA00022490"/>
    </source>
</evidence>
<feature type="region of interest" description="Disordered" evidence="8">
    <location>
        <begin position="1099"/>
        <end position="1206"/>
    </location>
</feature>
<dbReference type="GO" id="GO:0003777">
    <property type="term" value="F:microtubule motor activity"/>
    <property type="evidence" value="ECO:0007669"/>
    <property type="project" value="InterPro"/>
</dbReference>
<evidence type="ECO:0000256" key="3">
    <source>
        <dbReference type="ARBA" id="ARBA00022741"/>
    </source>
</evidence>
<comment type="similarity">
    <text evidence="6">Belongs to the TRAFAC class myosin-kinesin ATPase superfamily. Kinesin family.</text>
</comment>
<proteinExistence type="inferred from homology"/>
<dbReference type="PANTHER" id="PTHR47969:SF15">
    <property type="entry name" value="CHROMOSOME-ASSOCIATED KINESIN KIF4A-RELATED"/>
    <property type="match status" value="1"/>
</dbReference>
<feature type="compositionally biased region" description="Basic and acidic residues" evidence="8">
    <location>
        <begin position="1352"/>
        <end position="1365"/>
    </location>
</feature>
<evidence type="ECO:0000256" key="6">
    <source>
        <dbReference type="PROSITE-ProRule" id="PRU00283"/>
    </source>
</evidence>
<feature type="domain" description="Kinesin motor" evidence="9">
    <location>
        <begin position="1"/>
        <end position="356"/>
    </location>
</feature>
<feature type="region of interest" description="Disordered" evidence="8">
    <location>
        <begin position="1428"/>
        <end position="1524"/>
    </location>
</feature>
<dbReference type="GO" id="GO:0005737">
    <property type="term" value="C:cytoplasm"/>
    <property type="evidence" value="ECO:0007669"/>
    <property type="project" value="UniProtKB-SubCell"/>
</dbReference>
<dbReference type="PROSITE" id="PS50067">
    <property type="entry name" value="KINESIN_MOTOR_2"/>
    <property type="match status" value="1"/>
</dbReference>
<feature type="compositionally biased region" description="Pro residues" evidence="8">
    <location>
        <begin position="1294"/>
        <end position="1306"/>
    </location>
</feature>
<dbReference type="GO" id="GO:0007018">
    <property type="term" value="P:microtubule-based movement"/>
    <property type="evidence" value="ECO:0007669"/>
    <property type="project" value="InterPro"/>
</dbReference>
<evidence type="ECO:0000259" key="9">
    <source>
        <dbReference type="PROSITE" id="PS50067"/>
    </source>
</evidence>
<keyword evidence="4 6" id="KW-0067">ATP-binding</keyword>
<evidence type="ECO:0000256" key="4">
    <source>
        <dbReference type="ARBA" id="ARBA00022840"/>
    </source>
</evidence>
<dbReference type="Pfam" id="PF25764">
    <property type="entry name" value="KIF21A_4th"/>
    <property type="match status" value="1"/>
</dbReference>
<evidence type="ECO:0000256" key="7">
    <source>
        <dbReference type="SAM" id="Coils"/>
    </source>
</evidence>
<dbReference type="InterPro" id="IPR001752">
    <property type="entry name" value="Kinesin_motor_dom"/>
</dbReference>
<protein>
    <recommendedName>
        <fullName evidence="9">Kinesin motor domain-containing protein</fullName>
    </recommendedName>
</protein>
<dbReference type="OrthoDB" id="3176171at2759"/>
<feature type="compositionally biased region" description="Gly residues" evidence="8">
    <location>
        <begin position="1498"/>
        <end position="1510"/>
    </location>
</feature>
<keyword evidence="5 7" id="KW-0175">Coiled coil</keyword>
<dbReference type="GO" id="GO:0008017">
    <property type="term" value="F:microtubule binding"/>
    <property type="evidence" value="ECO:0007669"/>
    <property type="project" value="InterPro"/>
</dbReference>
<feature type="region of interest" description="Disordered" evidence="8">
    <location>
        <begin position="77"/>
        <end position="120"/>
    </location>
</feature>
<dbReference type="GO" id="GO:0005875">
    <property type="term" value="C:microtubule associated complex"/>
    <property type="evidence" value="ECO:0007669"/>
    <property type="project" value="TreeGrafter"/>
</dbReference>
<dbReference type="SMART" id="SM00129">
    <property type="entry name" value="KISc"/>
    <property type="match status" value="1"/>
</dbReference>
<dbReference type="PROSITE" id="PS00411">
    <property type="entry name" value="KINESIN_MOTOR_1"/>
    <property type="match status" value="1"/>
</dbReference>
<keyword evidence="6" id="KW-0505">Motor protein</keyword>
<feature type="coiled-coil region" evidence="7">
    <location>
        <begin position="1014"/>
        <end position="1093"/>
    </location>
</feature>
<reference evidence="11" key="1">
    <citation type="journal article" date="2023" name="Commun. Biol.">
        <title>Genome analysis of Parmales, the sister group of diatoms, reveals the evolutionary specialization of diatoms from phago-mixotrophs to photoautotrophs.</title>
        <authorList>
            <person name="Ban H."/>
            <person name="Sato S."/>
            <person name="Yoshikawa S."/>
            <person name="Yamada K."/>
            <person name="Nakamura Y."/>
            <person name="Ichinomiya M."/>
            <person name="Sato N."/>
            <person name="Blanc-Mathieu R."/>
            <person name="Endo H."/>
            <person name="Kuwata A."/>
            <person name="Ogata H."/>
        </authorList>
    </citation>
    <scope>NUCLEOTIDE SEQUENCE [LARGE SCALE GENOMIC DNA]</scope>
    <source>
        <strain evidence="11">NIES 3701</strain>
    </source>
</reference>
<name>A0A9W7ALS2_9STRA</name>
<feature type="compositionally biased region" description="Basic residues" evidence="8">
    <location>
        <begin position="1155"/>
        <end position="1168"/>
    </location>
</feature>
<feature type="compositionally biased region" description="Acidic residues" evidence="8">
    <location>
        <begin position="1193"/>
        <end position="1204"/>
    </location>
</feature>
<keyword evidence="11" id="KW-1185">Reference proteome</keyword>
<dbReference type="InterPro" id="IPR027640">
    <property type="entry name" value="Kinesin-like_fam"/>
</dbReference>
<dbReference type="Gene3D" id="3.40.850.10">
    <property type="entry name" value="Kinesin motor domain"/>
    <property type="match status" value="1"/>
</dbReference>
<dbReference type="GO" id="GO:0007052">
    <property type="term" value="P:mitotic spindle organization"/>
    <property type="evidence" value="ECO:0007669"/>
    <property type="project" value="TreeGrafter"/>
</dbReference>